<evidence type="ECO:0000313" key="12">
    <source>
        <dbReference type="Proteomes" id="UP000177092"/>
    </source>
</evidence>
<dbReference type="Gene3D" id="3.40.190.10">
    <property type="entry name" value="Periplasmic binding protein-like II"/>
    <property type="match status" value="2"/>
</dbReference>
<comment type="catalytic activity">
    <reaction evidence="7 8">
        <text>prephenate + H(+) = 3-phenylpyruvate + CO2 + H2O</text>
        <dbReference type="Rhea" id="RHEA:21648"/>
        <dbReference type="ChEBI" id="CHEBI:15377"/>
        <dbReference type="ChEBI" id="CHEBI:15378"/>
        <dbReference type="ChEBI" id="CHEBI:16526"/>
        <dbReference type="ChEBI" id="CHEBI:18005"/>
        <dbReference type="ChEBI" id="CHEBI:29934"/>
        <dbReference type="EC" id="4.2.1.51"/>
    </reaction>
</comment>
<dbReference type="PROSITE" id="PS51171">
    <property type="entry name" value="PREPHENATE_DEHYDR_3"/>
    <property type="match status" value="1"/>
</dbReference>
<dbReference type="PANTHER" id="PTHR21022">
    <property type="entry name" value="PREPHENATE DEHYDRATASE P PROTEIN"/>
    <property type="match status" value="1"/>
</dbReference>
<dbReference type="EMBL" id="MFJN01000034">
    <property type="protein sequence ID" value="OGG20834.1"/>
    <property type="molecule type" value="Genomic_DNA"/>
</dbReference>
<feature type="domain" description="Prephenate dehydratase" evidence="9">
    <location>
        <begin position="1"/>
        <end position="180"/>
    </location>
</feature>
<dbReference type="PROSITE" id="PS51671">
    <property type="entry name" value="ACT"/>
    <property type="match status" value="1"/>
</dbReference>
<dbReference type="CDD" id="cd04905">
    <property type="entry name" value="ACT_CM-PDT"/>
    <property type="match status" value="1"/>
</dbReference>
<evidence type="ECO:0000256" key="8">
    <source>
        <dbReference type="RuleBase" id="RU361254"/>
    </source>
</evidence>
<keyword evidence="3 8" id="KW-0028">Amino-acid biosynthesis</keyword>
<dbReference type="SUPFAM" id="SSF53850">
    <property type="entry name" value="Periplasmic binding protein-like II"/>
    <property type="match status" value="1"/>
</dbReference>
<dbReference type="Gene3D" id="3.30.70.260">
    <property type="match status" value="1"/>
</dbReference>
<dbReference type="Pfam" id="PF00800">
    <property type="entry name" value="PDT"/>
    <property type="match status" value="1"/>
</dbReference>
<sequence length="274" mass="31192">MIHYLGQPGSYSFLAALKYFKNGNNLAGSDSFYKIFSKLKKQKSDYGIIPVENSLTGSITQNYDLLMKEDIFIVGEILLKIKHHLLVNRDTISNLNNLLYCYTHSESLKQCHDFFLLNKNIKPVFAEDSASAAILLRKNRSNIYCAIASRQAAEINKLKMLDIKVQNDDNNYTRFAVISRRPNKNGNKASIIFSVVHEPGSLLKALKPYAEAGLNLTKIESRPIIGKPWEYIFIVDFILQKDNAQINNVLKKMKKSTNYLKLLGLYDPGKIYES</sequence>
<feature type="domain" description="ACT" evidence="10">
    <location>
        <begin position="190"/>
        <end position="267"/>
    </location>
</feature>
<dbReference type="UniPathway" id="UPA00121">
    <property type="reaction ID" value="UER00345"/>
</dbReference>
<dbReference type="InterPro" id="IPR001086">
    <property type="entry name" value="Preph_deHydtase"/>
</dbReference>
<keyword evidence="4 8" id="KW-0057">Aromatic amino acid biosynthesis</keyword>
<gene>
    <name evidence="8" type="primary">pheA</name>
    <name evidence="11" type="ORF">A3D03_04105</name>
</gene>
<dbReference type="STRING" id="1798384.A3D03_04105"/>
<keyword evidence="6 8" id="KW-0456">Lyase</keyword>
<proteinExistence type="predicted"/>
<dbReference type="InterPro" id="IPR045865">
    <property type="entry name" value="ACT-like_dom_sf"/>
</dbReference>
<evidence type="ECO:0000256" key="7">
    <source>
        <dbReference type="ARBA" id="ARBA00047848"/>
    </source>
</evidence>
<reference evidence="11 12" key="1">
    <citation type="journal article" date="2016" name="Nat. Commun.">
        <title>Thousands of microbial genomes shed light on interconnected biogeochemical processes in an aquifer system.</title>
        <authorList>
            <person name="Anantharaman K."/>
            <person name="Brown C.T."/>
            <person name="Hug L.A."/>
            <person name="Sharon I."/>
            <person name="Castelle C.J."/>
            <person name="Probst A.J."/>
            <person name="Thomas B.C."/>
            <person name="Singh A."/>
            <person name="Wilkins M.J."/>
            <person name="Karaoz U."/>
            <person name="Brodie E.L."/>
            <person name="Williams K.H."/>
            <person name="Hubbard S.S."/>
            <person name="Banfield J.F."/>
        </authorList>
    </citation>
    <scope>NUCLEOTIDE SEQUENCE [LARGE SCALE GENOMIC DNA]</scope>
</reference>
<evidence type="ECO:0000313" key="11">
    <source>
        <dbReference type="EMBL" id="OGG20834.1"/>
    </source>
</evidence>
<dbReference type="GO" id="GO:0004664">
    <property type="term" value="F:prephenate dehydratase activity"/>
    <property type="evidence" value="ECO:0007669"/>
    <property type="project" value="UniProtKB-UniRule"/>
</dbReference>
<evidence type="ECO:0000259" key="10">
    <source>
        <dbReference type="PROSITE" id="PS51671"/>
    </source>
</evidence>
<evidence type="ECO:0000256" key="3">
    <source>
        <dbReference type="ARBA" id="ARBA00022605"/>
    </source>
</evidence>
<dbReference type="PROSITE" id="PS00858">
    <property type="entry name" value="PREPHENATE_DEHYDR_2"/>
    <property type="match status" value="1"/>
</dbReference>
<dbReference type="GO" id="GO:0009094">
    <property type="term" value="P:L-phenylalanine biosynthetic process"/>
    <property type="evidence" value="ECO:0007669"/>
    <property type="project" value="UniProtKB-UniPathway"/>
</dbReference>
<dbReference type="AlphaFoldDB" id="A0A1F6A8D8"/>
<dbReference type="SUPFAM" id="SSF55021">
    <property type="entry name" value="ACT-like"/>
    <property type="match status" value="1"/>
</dbReference>
<dbReference type="InterPro" id="IPR002912">
    <property type="entry name" value="ACT_dom"/>
</dbReference>
<comment type="caution">
    <text evidence="11">The sequence shown here is derived from an EMBL/GenBank/DDBJ whole genome shotgun (WGS) entry which is preliminary data.</text>
</comment>
<evidence type="ECO:0000256" key="4">
    <source>
        <dbReference type="ARBA" id="ARBA00023141"/>
    </source>
</evidence>
<dbReference type="CDD" id="cd13631">
    <property type="entry name" value="PBP2_Ct-PDT_like"/>
    <property type="match status" value="1"/>
</dbReference>
<dbReference type="Proteomes" id="UP000177092">
    <property type="component" value="Unassembled WGS sequence"/>
</dbReference>
<protein>
    <recommendedName>
        <fullName evidence="2 8">Prephenate dehydratase</fullName>
        <shortName evidence="8">PDT</shortName>
        <ecNumber evidence="2 8">4.2.1.51</ecNumber>
    </recommendedName>
</protein>
<dbReference type="Pfam" id="PF01842">
    <property type="entry name" value="ACT"/>
    <property type="match status" value="1"/>
</dbReference>
<name>A0A1F6A8D8_9BACT</name>
<evidence type="ECO:0000256" key="1">
    <source>
        <dbReference type="ARBA" id="ARBA00004741"/>
    </source>
</evidence>
<dbReference type="EC" id="4.2.1.51" evidence="2 8"/>
<comment type="pathway">
    <text evidence="1 8">Amino-acid biosynthesis; L-phenylalanine biosynthesis; phenylpyruvate from prephenate: step 1/1.</text>
</comment>
<dbReference type="GO" id="GO:0005737">
    <property type="term" value="C:cytoplasm"/>
    <property type="evidence" value="ECO:0007669"/>
    <property type="project" value="TreeGrafter"/>
</dbReference>
<organism evidence="11 12">
    <name type="scientific">Candidatus Gottesmanbacteria bacterium RIFCSPHIGHO2_02_FULL_40_13</name>
    <dbReference type="NCBI Taxonomy" id="1798384"/>
    <lineage>
        <taxon>Bacteria</taxon>
        <taxon>Candidatus Gottesmaniibacteriota</taxon>
    </lineage>
</organism>
<dbReference type="InterPro" id="IPR018528">
    <property type="entry name" value="Preph_deHydtase_CS"/>
</dbReference>
<evidence type="ECO:0000256" key="5">
    <source>
        <dbReference type="ARBA" id="ARBA00023222"/>
    </source>
</evidence>
<evidence type="ECO:0000259" key="9">
    <source>
        <dbReference type="PROSITE" id="PS51171"/>
    </source>
</evidence>
<accession>A0A1F6A8D8</accession>
<dbReference type="PANTHER" id="PTHR21022:SF19">
    <property type="entry name" value="PREPHENATE DEHYDRATASE-RELATED"/>
    <property type="match status" value="1"/>
</dbReference>
<keyword evidence="5 8" id="KW-0584">Phenylalanine biosynthesis</keyword>
<evidence type="ECO:0000256" key="6">
    <source>
        <dbReference type="ARBA" id="ARBA00023239"/>
    </source>
</evidence>
<evidence type="ECO:0000256" key="2">
    <source>
        <dbReference type="ARBA" id="ARBA00013147"/>
    </source>
</evidence>